<dbReference type="RefSeq" id="WP_256707389.1">
    <property type="nucleotide sequence ID" value="NZ_CP101914.1"/>
</dbReference>
<sequence length="209" mass="24364">MTDKILVMVDTESFTPNLFKRAAQLSKGIDAPFEVIFFQLSGEESSNKAELEYTLSEVHHLSKQFGANQIHIKRCENERELFRILKAFINKHAFTQLVTTHIGDSRWEEIIYGSFENFLISKMPYLDLHFLSSQQLKDHNESFERGIYAYLHKSENSDSYMLTFERKLNDDMKGVFFKDVTTDFDSGVFMSLTEELKEYKIINGTAIKK</sequence>
<accession>A0ABY5JTC8</accession>
<evidence type="ECO:0008006" key="3">
    <source>
        <dbReference type="Google" id="ProtNLM"/>
    </source>
</evidence>
<reference evidence="1" key="1">
    <citation type="submission" date="2022-07" db="EMBL/GenBank/DDBJ databases">
        <title>FELIX.</title>
        <authorList>
            <person name="Wan K.H."/>
            <person name="Park S."/>
            <person name="Lawrence Q."/>
            <person name="Eichenberger J.P."/>
            <person name="Booth B.W."/>
            <person name="Piaggio A.J."/>
            <person name="Chandler J.C."/>
            <person name="Franklin A.B."/>
            <person name="Celniker S.E."/>
        </authorList>
    </citation>
    <scope>NUCLEOTIDE SEQUENCE</scope>
    <source>
        <strain evidence="1">QA-1986 374</strain>
    </source>
</reference>
<dbReference type="SUPFAM" id="SSF52402">
    <property type="entry name" value="Adenine nucleotide alpha hydrolases-like"/>
    <property type="match status" value="1"/>
</dbReference>
<proteinExistence type="predicted"/>
<gene>
    <name evidence="1" type="ORF">NP439_19065</name>
</gene>
<protein>
    <recommendedName>
        <fullName evidence="3">UspA domain-containing protein</fullName>
    </recommendedName>
</protein>
<evidence type="ECO:0000313" key="2">
    <source>
        <dbReference type="Proteomes" id="UP001059773"/>
    </source>
</evidence>
<dbReference type="Proteomes" id="UP001059773">
    <property type="component" value="Chromosome"/>
</dbReference>
<dbReference type="EMBL" id="CP101914">
    <property type="protein sequence ID" value="UUI02122.1"/>
    <property type="molecule type" value="Genomic_DNA"/>
</dbReference>
<organism evidence="1 2">
    <name type="scientific">Oceanobacillus jeddahense</name>
    <dbReference type="NCBI Taxonomy" id="1462527"/>
    <lineage>
        <taxon>Bacteria</taxon>
        <taxon>Bacillati</taxon>
        <taxon>Bacillota</taxon>
        <taxon>Bacilli</taxon>
        <taxon>Bacillales</taxon>
        <taxon>Bacillaceae</taxon>
        <taxon>Oceanobacillus</taxon>
    </lineage>
</organism>
<name>A0ABY5JTC8_9BACI</name>
<evidence type="ECO:0000313" key="1">
    <source>
        <dbReference type="EMBL" id="UUI02122.1"/>
    </source>
</evidence>
<keyword evidence="2" id="KW-1185">Reference proteome</keyword>